<proteinExistence type="inferred from homology"/>
<dbReference type="PANTHER" id="PTHR19353">
    <property type="entry name" value="FATTY ACID DESATURASE 2"/>
    <property type="match status" value="1"/>
</dbReference>
<keyword evidence="7 8" id="KW-0472">Membrane</keyword>
<sequence>MYFIGCWILYSYGIGWAPYLVSTCLFVTAQHHAKPNVIKKDPDVSVPKDSWGQLKKGFMPYKWQTYYFHLLGPPVLLPVYFHIEVLYFIFKRRDWMDLLFTFSFFTWWFTALTPVMGAWSSFKLYMLVRFLESHWFTYVTQMSHIPMAVDNEQHRGWFQQQLATSANVEPGLFNDWFTGHLNFQIEHQ</sequence>
<comment type="caution">
    <text evidence="10">The sequence shown here is derived from an EMBL/GenBank/DDBJ whole genome shotgun (WGS) entry which is preliminary data.</text>
</comment>
<feature type="domain" description="Fatty acid desaturase" evidence="9">
    <location>
        <begin position="30"/>
        <end position="187"/>
    </location>
</feature>
<keyword evidence="11" id="KW-1185">Reference proteome</keyword>
<accession>A0A7J7KSS9</accession>
<dbReference type="GO" id="GO:0006629">
    <property type="term" value="P:lipid metabolic process"/>
    <property type="evidence" value="ECO:0007669"/>
    <property type="project" value="UniProtKB-KW"/>
</dbReference>
<name>A0A7J7KSS9_BUGNE</name>
<protein>
    <submittedName>
        <fullName evidence="10">FADS2</fullName>
    </submittedName>
</protein>
<feature type="transmembrane region" description="Helical" evidence="8">
    <location>
        <begin position="102"/>
        <end position="122"/>
    </location>
</feature>
<evidence type="ECO:0000256" key="1">
    <source>
        <dbReference type="ARBA" id="ARBA00004141"/>
    </source>
</evidence>
<evidence type="ECO:0000256" key="4">
    <source>
        <dbReference type="ARBA" id="ARBA00022989"/>
    </source>
</evidence>
<reference evidence="10" key="1">
    <citation type="submission" date="2020-06" db="EMBL/GenBank/DDBJ databases">
        <title>Draft genome of Bugula neritina, a colonial animal packing powerful symbionts and potential medicines.</title>
        <authorList>
            <person name="Rayko M."/>
        </authorList>
    </citation>
    <scope>NUCLEOTIDE SEQUENCE [LARGE SCALE GENOMIC DNA]</scope>
    <source>
        <strain evidence="10">Kwan_BN1</strain>
    </source>
</reference>
<evidence type="ECO:0000256" key="5">
    <source>
        <dbReference type="ARBA" id="ARBA00023002"/>
    </source>
</evidence>
<dbReference type="OrthoDB" id="260091at2759"/>
<keyword evidence="5" id="KW-0560">Oxidoreductase</keyword>
<keyword evidence="3 8" id="KW-0812">Transmembrane</keyword>
<evidence type="ECO:0000256" key="8">
    <source>
        <dbReference type="SAM" id="Phobius"/>
    </source>
</evidence>
<dbReference type="InterPro" id="IPR005804">
    <property type="entry name" value="FA_desaturase_dom"/>
</dbReference>
<evidence type="ECO:0000256" key="6">
    <source>
        <dbReference type="ARBA" id="ARBA00023098"/>
    </source>
</evidence>
<evidence type="ECO:0000256" key="3">
    <source>
        <dbReference type="ARBA" id="ARBA00022692"/>
    </source>
</evidence>
<gene>
    <name evidence="10" type="ORF">EB796_000404</name>
</gene>
<evidence type="ECO:0000313" key="10">
    <source>
        <dbReference type="EMBL" id="KAF6041242.1"/>
    </source>
</evidence>
<dbReference type="Proteomes" id="UP000593567">
    <property type="component" value="Unassembled WGS sequence"/>
</dbReference>
<feature type="transmembrane region" description="Helical" evidence="8">
    <location>
        <begin position="7"/>
        <end position="29"/>
    </location>
</feature>
<dbReference type="Pfam" id="PF00487">
    <property type="entry name" value="FA_desaturase"/>
    <property type="match status" value="1"/>
</dbReference>
<dbReference type="GO" id="GO:0016020">
    <property type="term" value="C:membrane"/>
    <property type="evidence" value="ECO:0007669"/>
    <property type="project" value="UniProtKB-SubCell"/>
</dbReference>
<dbReference type="PANTHER" id="PTHR19353:SF88">
    <property type="entry name" value="DELTA(5) FATTY ACID DESATURASE FAT-4"/>
    <property type="match status" value="1"/>
</dbReference>
<organism evidence="10 11">
    <name type="scientific">Bugula neritina</name>
    <name type="common">Brown bryozoan</name>
    <name type="synonym">Sertularia neritina</name>
    <dbReference type="NCBI Taxonomy" id="10212"/>
    <lineage>
        <taxon>Eukaryota</taxon>
        <taxon>Metazoa</taxon>
        <taxon>Spiralia</taxon>
        <taxon>Lophotrochozoa</taxon>
        <taxon>Bryozoa</taxon>
        <taxon>Gymnolaemata</taxon>
        <taxon>Cheilostomatida</taxon>
        <taxon>Flustrina</taxon>
        <taxon>Buguloidea</taxon>
        <taxon>Bugulidae</taxon>
        <taxon>Bugula</taxon>
    </lineage>
</organism>
<keyword evidence="6" id="KW-0443">Lipid metabolism</keyword>
<comment type="subcellular location">
    <subcellularLocation>
        <location evidence="1">Membrane</location>
        <topology evidence="1">Multi-pass membrane protein</topology>
    </subcellularLocation>
</comment>
<dbReference type="GO" id="GO:0016717">
    <property type="term" value="F:oxidoreductase activity, acting on paired donors, with oxidation of a pair of donors resulting in the reduction of molecular oxygen to two molecules of water"/>
    <property type="evidence" value="ECO:0007669"/>
    <property type="project" value="TreeGrafter"/>
</dbReference>
<evidence type="ECO:0000313" key="11">
    <source>
        <dbReference type="Proteomes" id="UP000593567"/>
    </source>
</evidence>
<comment type="similarity">
    <text evidence="2">Belongs to the fatty acid desaturase type 1 family.</text>
</comment>
<feature type="transmembrane region" description="Helical" evidence="8">
    <location>
        <begin position="66"/>
        <end position="90"/>
    </location>
</feature>
<evidence type="ECO:0000256" key="2">
    <source>
        <dbReference type="ARBA" id="ARBA00009295"/>
    </source>
</evidence>
<evidence type="ECO:0000256" key="7">
    <source>
        <dbReference type="ARBA" id="ARBA00023136"/>
    </source>
</evidence>
<keyword evidence="4 8" id="KW-1133">Transmembrane helix</keyword>
<dbReference type="InterPro" id="IPR012171">
    <property type="entry name" value="Fatty_acid_desaturase"/>
</dbReference>
<dbReference type="EMBL" id="VXIV02000063">
    <property type="protein sequence ID" value="KAF6041242.1"/>
    <property type="molecule type" value="Genomic_DNA"/>
</dbReference>
<evidence type="ECO:0000259" key="9">
    <source>
        <dbReference type="Pfam" id="PF00487"/>
    </source>
</evidence>
<dbReference type="AlphaFoldDB" id="A0A7J7KSS9"/>